<reference evidence="2 3" key="1">
    <citation type="submission" date="2014-06" db="EMBL/GenBank/DDBJ databases">
        <title>Functional and comparative genomic analyses of the Drosophila gut microbiota identify candidate symbiosis factors.</title>
        <authorList>
            <person name="Newell P.D."/>
            <person name="Chaston J.M."/>
            <person name="Douglas A.E."/>
        </authorList>
    </citation>
    <scope>NUCLEOTIDE SEQUENCE [LARGE SCALE GENOMIC DNA]</scope>
    <source>
        <strain evidence="2 3">DmCS_006</strain>
    </source>
</reference>
<evidence type="ECO:0000313" key="2">
    <source>
        <dbReference type="EMBL" id="KGB21024.1"/>
    </source>
</evidence>
<evidence type="ECO:0000256" key="1">
    <source>
        <dbReference type="SAM" id="MobiDB-lite"/>
    </source>
</evidence>
<evidence type="ECO:0000313" key="3">
    <source>
        <dbReference type="Proteomes" id="UP000029448"/>
    </source>
</evidence>
<feature type="region of interest" description="Disordered" evidence="1">
    <location>
        <begin position="19"/>
        <end position="39"/>
    </location>
</feature>
<dbReference type="EMBL" id="JOKM01000104">
    <property type="protein sequence ID" value="KGB21024.1"/>
    <property type="molecule type" value="Genomic_DNA"/>
</dbReference>
<organism evidence="2 3">
    <name type="scientific">Acetobacter tropicalis</name>
    <dbReference type="NCBI Taxonomy" id="104102"/>
    <lineage>
        <taxon>Bacteria</taxon>
        <taxon>Pseudomonadati</taxon>
        <taxon>Pseudomonadota</taxon>
        <taxon>Alphaproteobacteria</taxon>
        <taxon>Acetobacterales</taxon>
        <taxon>Acetobacteraceae</taxon>
        <taxon>Acetobacter</taxon>
    </lineage>
</organism>
<feature type="compositionally biased region" description="Basic and acidic residues" evidence="1">
    <location>
        <begin position="28"/>
        <end position="39"/>
    </location>
</feature>
<sequence length="39" mass="4250">MVQKRGFLALATPITPPMVASAQTKQDQGTDLHRLPPSF</sequence>
<proteinExistence type="predicted"/>
<dbReference type="PATRIC" id="fig|104102.7.peg.3138"/>
<dbReference type="Proteomes" id="UP000029448">
    <property type="component" value="Unassembled WGS sequence"/>
</dbReference>
<name>A0A094YK53_9PROT</name>
<accession>A0A094YK53</accession>
<gene>
    <name evidence="2" type="ORF">AtDm6_3184</name>
</gene>
<comment type="caution">
    <text evidence="2">The sequence shown here is derived from an EMBL/GenBank/DDBJ whole genome shotgun (WGS) entry which is preliminary data.</text>
</comment>
<keyword evidence="3" id="KW-1185">Reference proteome</keyword>
<protein>
    <submittedName>
        <fullName evidence="2">Uncharacterized protein</fullName>
    </submittedName>
</protein>
<dbReference type="AlphaFoldDB" id="A0A094YK53"/>